<dbReference type="EMBL" id="VEVO01000020">
    <property type="protein sequence ID" value="KAF0025078.1"/>
    <property type="molecule type" value="Genomic_DNA"/>
</dbReference>
<dbReference type="AlphaFoldDB" id="A0A6A4RYU2"/>
<dbReference type="GO" id="GO:0030154">
    <property type="term" value="P:cell differentiation"/>
    <property type="evidence" value="ECO:0007669"/>
    <property type="project" value="UniProtKB-KW"/>
</dbReference>
<evidence type="ECO:0000256" key="2">
    <source>
        <dbReference type="SAM" id="MobiDB-lite"/>
    </source>
</evidence>
<dbReference type="InterPro" id="IPR041966">
    <property type="entry name" value="LOTUS-like"/>
</dbReference>
<evidence type="ECO:0000313" key="5">
    <source>
        <dbReference type="Proteomes" id="UP000438429"/>
    </source>
</evidence>
<dbReference type="Proteomes" id="UP000438429">
    <property type="component" value="Unassembled WGS sequence"/>
</dbReference>
<reference evidence="4 5" key="1">
    <citation type="submission" date="2019-06" db="EMBL/GenBank/DDBJ databases">
        <title>Draft genomes of female and male turbot (Scophthalmus maximus).</title>
        <authorList>
            <person name="Xu H."/>
            <person name="Xu X.-W."/>
            <person name="Shao C."/>
            <person name="Chen S."/>
        </authorList>
    </citation>
    <scope>NUCLEOTIDE SEQUENCE [LARGE SCALE GENOMIC DNA]</scope>
    <source>
        <strain evidence="4">Ysfricsl-2016a</strain>
        <tissue evidence="4">Blood</tissue>
    </source>
</reference>
<gene>
    <name evidence="4" type="ORF">F2P81_021959</name>
</gene>
<feature type="compositionally biased region" description="Polar residues" evidence="2">
    <location>
        <begin position="338"/>
        <end position="350"/>
    </location>
</feature>
<feature type="region of interest" description="Disordered" evidence="2">
    <location>
        <begin position="240"/>
        <end position="279"/>
    </location>
</feature>
<protein>
    <recommendedName>
        <fullName evidence="3">HTH OST-type domain-containing protein</fullName>
    </recommendedName>
</protein>
<evidence type="ECO:0000313" key="4">
    <source>
        <dbReference type="EMBL" id="KAF0025078.1"/>
    </source>
</evidence>
<dbReference type="Gene3D" id="3.30.420.610">
    <property type="entry name" value="LOTUS domain-like"/>
    <property type="match status" value="3"/>
</dbReference>
<proteinExistence type="predicted"/>
<feature type="region of interest" description="Disordered" evidence="2">
    <location>
        <begin position="322"/>
        <end position="361"/>
    </location>
</feature>
<evidence type="ECO:0000256" key="1">
    <source>
        <dbReference type="ARBA" id="ARBA00022782"/>
    </source>
</evidence>
<feature type="compositionally biased region" description="Basic and acidic residues" evidence="2">
    <location>
        <begin position="746"/>
        <end position="764"/>
    </location>
</feature>
<comment type="caution">
    <text evidence="4">The sequence shown here is derived from an EMBL/GenBank/DDBJ whole genome shotgun (WGS) entry which is preliminary data.</text>
</comment>
<sequence length="956" mass="106411">MEKVLENIVAMVKQHQAGIPLKKLAVFYGQTYHSNLTLSSLGFDSTTSLVASLDRDLVVERELVFYKTRHHVRRAKEESNREEVLENIVAMVKQHQAGIPLKKLAVFYGQTYHSNLTLSSLGFDSTASLVSSLDGHLVVEKELVFHKDHHCGSQAGAGAGAVTSAKATEDSEMVLKNIVVMMKEHPPGIPLKRVAIVYNQKYCHQLALAPLGFKTISSLVASLKGELVLIEEVVFHKIHQPQSQPRGGTSTEATEDSRSTTLQRTDSPVGDRSTTPTVTVPTVMEKYQLTAPSMEQLHTFYFRQFKEELPLEQYMSLYDSWESSGSKNLPTKAEPTAGPSTDILQTTPAATTRRPEKEQQLPAVTPSFLCDSEFPELGSDVKNKAQKGRVKDANPRASTVPVFKEAYHAQLREVLGANMRAVEALEEYGEDIARRRRRKRVIDQDTVNSLMEDVIREIAAEGELVTKEKVISRTCALMQVASLEAVQIKPWTIQALKNLQYLVREINMFIESTEAVTSICTLYELGQSLAGLKDKKRFEELNLGPLCKFPLVHRMFKIDSNTKDDDIHQIETIDILKQLRIFRRQQTKVKVDLAEFMKYLSDHYNCDSPYELGIRIHSVGLPISTLMKVSRGEFAVMVQAREVIQKELEEETQERLRKVKKSVLEPVQGAGSLFSTGNIELRKKYASMTAAEVVLAVFSSAEGVFSPRMTKAVQSFLLQVSGDRLATALFQLAICGGSLAVPQDLVPKDKSPKSTEQTKREDRPPTSLPSEAKVKQFLKDSLASQNSAITLAHIASLERKLTKHFQVKDFLSLEQGNFLEFLAKHIQLLQDTLGSTLILGTGSVAHVGSGFRPTKQDVFEFIKQCGDIPSTDPDELAHIESALRSHYSVRDSRDLGYGTLQTLAGLVQRLRGLTGGGPSQVYYESSLFAKHGKSRLAPLHQTGPMSREPEDSYVDS</sequence>
<keyword evidence="1" id="KW-0221">Differentiation</keyword>
<feature type="compositionally biased region" description="Polar residues" evidence="2">
    <location>
        <begin position="240"/>
        <end position="252"/>
    </location>
</feature>
<feature type="domain" description="HTH OST-type" evidence="3">
    <location>
        <begin position="80"/>
        <end position="155"/>
    </location>
</feature>
<feature type="domain" description="HTH OST-type" evidence="3">
    <location>
        <begin position="1"/>
        <end position="76"/>
    </location>
</feature>
<organism evidence="4 5">
    <name type="scientific">Scophthalmus maximus</name>
    <name type="common">Turbot</name>
    <name type="synonym">Psetta maxima</name>
    <dbReference type="NCBI Taxonomy" id="52904"/>
    <lineage>
        <taxon>Eukaryota</taxon>
        <taxon>Metazoa</taxon>
        <taxon>Chordata</taxon>
        <taxon>Craniata</taxon>
        <taxon>Vertebrata</taxon>
        <taxon>Euteleostomi</taxon>
        <taxon>Actinopterygii</taxon>
        <taxon>Neopterygii</taxon>
        <taxon>Teleostei</taxon>
        <taxon>Neoteleostei</taxon>
        <taxon>Acanthomorphata</taxon>
        <taxon>Carangaria</taxon>
        <taxon>Pleuronectiformes</taxon>
        <taxon>Pleuronectoidei</taxon>
        <taxon>Scophthalmidae</taxon>
        <taxon>Scophthalmus</taxon>
    </lineage>
</organism>
<dbReference type="PROSITE" id="PS51644">
    <property type="entry name" value="HTH_OST"/>
    <property type="match status" value="2"/>
</dbReference>
<feature type="region of interest" description="Disordered" evidence="2">
    <location>
        <begin position="745"/>
        <end position="770"/>
    </location>
</feature>
<evidence type="ECO:0000259" key="3">
    <source>
        <dbReference type="PROSITE" id="PS51644"/>
    </source>
</evidence>
<dbReference type="InterPro" id="IPR025605">
    <property type="entry name" value="OST-HTH/LOTUS_dom"/>
</dbReference>
<name>A0A6A4RYU2_SCOMX</name>
<dbReference type="Pfam" id="PF12872">
    <property type="entry name" value="OST-HTH"/>
    <property type="match status" value="2"/>
</dbReference>
<accession>A0A6A4RYU2</accession>
<feature type="region of interest" description="Disordered" evidence="2">
    <location>
        <begin position="935"/>
        <end position="956"/>
    </location>
</feature>